<evidence type="ECO:0000256" key="3">
    <source>
        <dbReference type="ARBA" id="ARBA00022452"/>
    </source>
</evidence>
<dbReference type="Pfam" id="PF07715">
    <property type="entry name" value="Plug"/>
    <property type="match status" value="1"/>
</dbReference>
<evidence type="ECO:0000259" key="9">
    <source>
        <dbReference type="Pfam" id="PF07715"/>
    </source>
</evidence>
<keyword evidence="3 7" id="KW-1134">Transmembrane beta strand</keyword>
<dbReference type="InterPro" id="IPR012910">
    <property type="entry name" value="Plug_dom"/>
</dbReference>
<name>A0ABU9N1R4_9FLAO</name>
<dbReference type="NCBIfam" id="TIGR04057">
    <property type="entry name" value="SusC_RagA_signa"/>
    <property type="match status" value="1"/>
</dbReference>
<keyword evidence="11" id="KW-1185">Reference proteome</keyword>
<dbReference type="PROSITE" id="PS52016">
    <property type="entry name" value="TONB_DEPENDENT_REC_3"/>
    <property type="match status" value="1"/>
</dbReference>
<keyword evidence="4 7" id="KW-0812">Transmembrane</keyword>
<keyword evidence="5 7" id="KW-0472">Membrane</keyword>
<dbReference type="SUPFAM" id="SSF49464">
    <property type="entry name" value="Carboxypeptidase regulatory domain-like"/>
    <property type="match status" value="1"/>
</dbReference>
<dbReference type="InterPro" id="IPR039426">
    <property type="entry name" value="TonB-dep_rcpt-like"/>
</dbReference>
<evidence type="ECO:0000313" key="11">
    <source>
        <dbReference type="Proteomes" id="UP001460072"/>
    </source>
</evidence>
<evidence type="ECO:0000256" key="7">
    <source>
        <dbReference type="PROSITE-ProRule" id="PRU01360"/>
    </source>
</evidence>
<proteinExistence type="inferred from homology"/>
<dbReference type="Pfam" id="PF13715">
    <property type="entry name" value="CarbopepD_reg_2"/>
    <property type="match status" value="1"/>
</dbReference>
<dbReference type="InterPro" id="IPR008969">
    <property type="entry name" value="CarboxyPept-like_regulatory"/>
</dbReference>
<comment type="caution">
    <text evidence="10">The sequence shown here is derived from an EMBL/GenBank/DDBJ whole genome shotgun (WGS) entry which is preliminary data.</text>
</comment>
<evidence type="ECO:0000256" key="2">
    <source>
        <dbReference type="ARBA" id="ARBA00022448"/>
    </source>
</evidence>
<evidence type="ECO:0000256" key="6">
    <source>
        <dbReference type="ARBA" id="ARBA00023237"/>
    </source>
</evidence>
<evidence type="ECO:0000256" key="5">
    <source>
        <dbReference type="ARBA" id="ARBA00023136"/>
    </source>
</evidence>
<dbReference type="InterPro" id="IPR037066">
    <property type="entry name" value="Plug_dom_sf"/>
</dbReference>
<keyword evidence="8" id="KW-0732">Signal</keyword>
<dbReference type="InterPro" id="IPR023996">
    <property type="entry name" value="TonB-dep_OMP_SusC/RagA"/>
</dbReference>
<keyword evidence="2 7" id="KW-0813">Transport</keyword>
<dbReference type="InterPro" id="IPR023997">
    <property type="entry name" value="TonB-dep_OMP_SusC/RagA_CS"/>
</dbReference>
<dbReference type="SUPFAM" id="SSF56935">
    <property type="entry name" value="Porins"/>
    <property type="match status" value="1"/>
</dbReference>
<evidence type="ECO:0000313" key="10">
    <source>
        <dbReference type="EMBL" id="MEM0541662.1"/>
    </source>
</evidence>
<feature type="chain" id="PRO_5047417703" evidence="8">
    <location>
        <begin position="22"/>
        <end position="1001"/>
    </location>
</feature>
<sequence>MKTIYKKLLFLLLALPFSLLAQSTLTGVVFDSNTNQPLPGVNVVVQGANSSTTTDFDGKFKLGGVKNGDKILFSYIGYDSNTITFSGQKEVSVTLTEASNLLQEVVVQVGYGGVKKRDLTGSVTQIAAKDFNKGANVTAENLLAGRVAGLTINAGGGAPGSGSQIRIRGGSSLSASNDPLIVIDGLPITNDANVGATSILASLNPNDIESFNVLKDASASAIYGSRAANGVIIITTKRGGKKLSVDYNFQYGSGRIINKLDMMNAQQFTSFLQQNHPSRVGELGILNPNIVDNPATPENEAREFYNTDWQDAIYRRTDFVDNNLSLRGQLFNKIPAKLTINNTYQQGLRLTNDFTRNNVSVALNPKFFDDHLKLNVSALYSNERNRFANNVEGTAIRFDPTKPVRNPYSNNFGGFFEYENPTQPDGLVPQSPRNPVAELLQTDDTGVNNRFLGNFEIDYKFHFFPSLRAVVNLGFDESNGIRRINRGTVGVATSPFLIDTFIGTNIRDEDTRRNKLLDAYFVYNKKFGTTSIEATAGYSYQKFEFSGFRSRNRNNPADAPDVIDAPDEVLLGYFARTNIGFKDNKYLLTLSFRRDGTSRFSEENRWGNYPSAAFAWKMKEDFFKDSKMISDFKLRLGWGISGQQAIPVGDFFLPKYTTGLLNSQYSFGGQSFLAGVPNAYNPNIKWEETASYNAGIDYGLFDNRLSGSVDVFYKLTDDLYFRDTPFADGSNFTNQGPASGGSFSTKGIEFNLNAEVVRGDNFNWNVNFNATSFERRIEELPAGTREQFFGGSGGGFGGTSLINRVGFTPGSFFVYKQLYNPNGSPIDGAFADLNSDGIINASDRYLYKNADPDAVFGFSSNMNYKNFDFSFFLRASVGNRILNQVNATRAYSEYAVGNDAQLANIPNAFNNTGFGTPNDITALSDIYVENGSFLRMDNITVGYTFPEWLDGKASLRLFTGVQNAFIITEYSGLDPEITNDGLDNTIYPRQRQFLFGANLKF</sequence>
<gene>
    <name evidence="10" type="ORF">WFZ85_03465</name>
</gene>
<dbReference type="Proteomes" id="UP001460072">
    <property type="component" value="Unassembled WGS sequence"/>
</dbReference>
<evidence type="ECO:0000256" key="1">
    <source>
        <dbReference type="ARBA" id="ARBA00004571"/>
    </source>
</evidence>
<protein>
    <submittedName>
        <fullName evidence="10">SusC/RagA family TonB-linked outer membrane protein</fullName>
    </submittedName>
</protein>
<organism evidence="10 11">
    <name type="scientific">Flavobacterium aureirubrum</name>
    <dbReference type="NCBI Taxonomy" id="3133147"/>
    <lineage>
        <taxon>Bacteria</taxon>
        <taxon>Pseudomonadati</taxon>
        <taxon>Bacteroidota</taxon>
        <taxon>Flavobacteriia</taxon>
        <taxon>Flavobacteriales</taxon>
        <taxon>Flavobacteriaceae</taxon>
        <taxon>Flavobacterium</taxon>
    </lineage>
</organism>
<evidence type="ECO:0000256" key="8">
    <source>
        <dbReference type="SAM" id="SignalP"/>
    </source>
</evidence>
<dbReference type="InterPro" id="IPR036942">
    <property type="entry name" value="Beta-barrel_TonB_sf"/>
</dbReference>
<reference evidence="10 11" key="1">
    <citation type="submission" date="2024-03" db="EMBL/GenBank/DDBJ databases">
        <title>Two novel species of the genus Flavobacterium exhibiting potentially degradation of complex polysaccharides.</title>
        <authorList>
            <person name="Lian X."/>
        </authorList>
    </citation>
    <scope>NUCLEOTIDE SEQUENCE [LARGE SCALE GENOMIC DNA]</scope>
    <source>
        <strain evidence="11">j3</strain>
    </source>
</reference>
<dbReference type="Gene3D" id="2.170.130.10">
    <property type="entry name" value="TonB-dependent receptor, plug domain"/>
    <property type="match status" value="1"/>
</dbReference>
<evidence type="ECO:0000256" key="4">
    <source>
        <dbReference type="ARBA" id="ARBA00022692"/>
    </source>
</evidence>
<feature type="signal peptide" evidence="8">
    <location>
        <begin position="1"/>
        <end position="21"/>
    </location>
</feature>
<dbReference type="NCBIfam" id="TIGR04056">
    <property type="entry name" value="OMP_RagA_SusC"/>
    <property type="match status" value="1"/>
</dbReference>
<accession>A0ABU9N1R4</accession>
<dbReference type="Gene3D" id="2.40.170.20">
    <property type="entry name" value="TonB-dependent receptor, beta-barrel domain"/>
    <property type="match status" value="1"/>
</dbReference>
<feature type="domain" description="TonB-dependent receptor plug" evidence="9">
    <location>
        <begin position="115"/>
        <end position="231"/>
    </location>
</feature>
<keyword evidence="6 7" id="KW-0998">Cell outer membrane</keyword>
<comment type="subcellular location">
    <subcellularLocation>
        <location evidence="1 7">Cell outer membrane</location>
        <topology evidence="1 7">Multi-pass membrane protein</topology>
    </subcellularLocation>
</comment>
<comment type="similarity">
    <text evidence="7">Belongs to the TonB-dependent receptor family.</text>
</comment>
<dbReference type="RefSeq" id="WP_342694894.1">
    <property type="nucleotide sequence ID" value="NZ_JBCGDO010000003.1"/>
</dbReference>
<dbReference type="Gene3D" id="2.60.40.1120">
    <property type="entry name" value="Carboxypeptidase-like, regulatory domain"/>
    <property type="match status" value="1"/>
</dbReference>
<dbReference type="EMBL" id="JBCGDO010000003">
    <property type="protein sequence ID" value="MEM0541662.1"/>
    <property type="molecule type" value="Genomic_DNA"/>
</dbReference>